<dbReference type="InterPro" id="IPR036691">
    <property type="entry name" value="Endo/exonu/phosph_ase_sf"/>
</dbReference>
<comment type="caution">
    <text evidence="3">The sequence shown here is derived from an EMBL/GenBank/DDBJ whole genome shotgun (WGS) entry which is preliminary data.</text>
</comment>
<name>K0SIA8_THAOC</name>
<dbReference type="Proteomes" id="UP000266841">
    <property type="component" value="Unassembled WGS sequence"/>
</dbReference>
<dbReference type="eggNOG" id="KOG0620">
    <property type="taxonomic scope" value="Eukaryota"/>
</dbReference>
<dbReference type="InterPro" id="IPR005135">
    <property type="entry name" value="Endo/exonuclease/phosphatase"/>
</dbReference>
<evidence type="ECO:0000313" key="3">
    <source>
        <dbReference type="EMBL" id="EJK60731.1"/>
    </source>
</evidence>
<dbReference type="Gene3D" id="3.60.10.10">
    <property type="entry name" value="Endonuclease/exonuclease/phosphatase"/>
    <property type="match status" value="1"/>
</dbReference>
<dbReference type="Pfam" id="PF03372">
    <property type="entry name" value="Exo_endo_phos"/>
    <property type="match status" value="1"/>
</dbReference>
<dbReference type="OrthoDB" id="2866996at2759"/>
<dbReference type="PANTHER" id="PTHR12121">
    <property type="entry name" value="CARBON CATABOLITE REPRESSOR PROTEIN 4"/>
    <property type="match status" value="1"/>
</dbReference>
<keyword evidence="4" id="KW-1185">Reference proteome</keyword>
<evidence type="ECO:0000259" key="2">
    <source>
        <dbReference type="Pfam" id="PF03372"/>
    </source>
</evidence>
<feature type="signal peptide" evidence="1">
    <location>
        <begin position="1"/>
        <end position="16"/>
    </location>
</feature>
<dbReference type="PANTHER" id="PTHR12121:SF34">
    <property type="entry name" value="PROTEIN ANGEL"/>
    <property type="match status" value="1"/>
</dbReference>
<dbReference type="EMBL" id="AGNL01020743">
    <property type="protein sequence ID" value="EJK60731.1"/>
    <property type="molecule type" value="Genomic_DNA"/>
</dbReference>
<keyword evidence="1" id="KW-0732">Signal</keyword>
<dbReference type="SUPFAM" id="SSF56219">
    <property type="entry name" value="DNase I-like"/>
    <property type="match status" value="1"/>
</dbReference>
<proteinExistence type="predicted"/>
<protein>
    <recommendedName>
        <fullName evidence="2">Endonuclease/exonuclease/phosphatase domain-containing protein</fullName>
    </recommendedName>
</protein>
<dbReference type="GO" id="GO:0000175">
    <property type="term" value="F:3'-5'-RNA exonuclease activity"/>
    <property type="evidence" value="ECO:0007669"/>
    <property type="project" value="TreeGrafter"/>
</dbReference>
<feature type="domain" description="Endonuclease/exonuclease/phosphatase" evidence="2">
    <location>
        <begin position="73"/>
        <end position="364"/>
    </location>
</feature>
<dbReference type="AlphaFoldDB" id="K0SIA8"/>
<sequence length="375" mass="42151">MTLLSLTSAIMASVDALRFVSLGGGDAAMTKSRNSVRVVSFNALADQYLHYQERSRPNSSWAVFDKKRRHWLLGQVFQRFVDEGVDFICLQEIDFKIARQVLADNNGYTRLLTPTGYGQGDQRRPDTANGRGGTRVDACCIFFSREWELVGNEMIVNLDSLAGDRSTKFGRTFKRGNFGIIARLRSVFSGREVLVCNCHLFWDPKFEYVKLAQVHYMCLKVQEELECSSCPVIFCGDLNSQPGSLVHEYLSTGQLFRSAELKKLRLRQVAKGLNEKVQEWLAGEETSSTSVLENPIRHLLLESAYSSLGHGYMQEEIELTNKTADFSGVIDYIFSSSASMAQTGRLHVPKVQSALPTKKWPSDHLALGAELFFDD</sequence>
<feature type="chain" id="PRO_5003837144" description="Endonuclease/exonuclease/phosphatase domain-containing protein" evidence="1">
    <location>
        <begin position="17"/>
        <end position="375"/>
    </location>
</feature>
<gene>
    <name evidence="3" type="ORF">THAOC_18864</name>
</gene>
<organism evidence="3 4">
    <name type="scientific">Thalassiosira oceanica</name>
    <name type="common">Marine diatom</name>
    <dbReference type="NCBI Taxonomy" id="159749"/>
    <lineage>
        <taxon>Eukaryota</taxon>
        <taxon>Sar</taxon>
        <taxon>Stramenopiles</taxon>
        <taxon>Ochrophyta</taxon>
        <taxon>Bacillariophyta</taxon>
        <taxon>Coscinodiscophyceae</taxon>
        <taxon>Thalassiosirophycidae</taxon>
        <taxon>Thalassiosirales</taxon>
        <taxon>Thalassiosiraceae</taxon>
        <taxon>Thalassiosira</taxon>
    </lineage>
</organism>
<accession>K0SIA8</accession>
<evidence type="ECO:0000256" key="1">
    <source>
        <dbReference type="SAM" id="SignalP"/>
    </source>
</evidence>
<dbReference type="InterPro" id="IPR050410">
    <property type="entry name" value="CCR4/nocturin_mRNA_transcr"/>
</dbReference>
<evidence type="ECO:0000313" key="4">
    <source>
        <dbReference type="Proteomes" id="UP000266841"/>
    </source>
</evidence>
<reference evidence="3 4" key="1">
    <citation type="journal article" date="2012" name="Genome Biol.">
        <title>Genome and low-iron response of an oceanic diatom adapted to chronic iron limitation.</title>
        <authorList>
            <person name="Lommer M."/>
            <person name="Specht M."/>
            <person name="Roy A.S."/>
            <person name="Kraemer L."/>
            <person name="Andreson R."/>
            <person name="Gutowska M.A."/>
            <person name="Wolf J."/>
            <person name="Bergner S.V."/>
            <person name="Schilhabel M.B."/>
            <person name="Klostermeier U.C."/>
            <person name="Beiko R.G."/>
            <person name="Rosenstiel P."/>
            <person name="Hippler M."/>
            <person name="Laroche J."/>
        </authorList>
    </citation>
    <scope>NUCLEOTIDE SEQUENCE [LARGE SCALE GENOMIC DNA]</scope>
    <source>
        <strain evidence="3 4">CCMP1005</strain>
    </source>
</reference>